<dbReference type="EMBL" id="KI546077">
    <property type="protein sequence ID" value="EST46348.1"/>
    <property type="molecule type" value="Genomic_DNA"/>
</dbReference>
<dbReference type="AlphaFoldDB" id="V6LQ25"/>
<name>V6LQ25_9EUKA</name>
<evidence type="ECO:0000313" key="1">
    <source>
        <dbReference type="EMBL" id="EST46348.1"/>
    </source>
</evidence>
<gene>
    <name evidence="1" type="ORF">SS50377_13661</name>
</gene>
<organism evidence="1">
    <name type="scientific">Spironucleus salmonicida</name>
    <dbReference type="NCBI Taxonomy" id="348837"/>
    <lineage>
        <taxon>Eukaryota</taxon>
        <taxon>Metamonada</taxon>
        <taxon>Diplomonadida</taxon>
        <taxon>Hexamitidae</taxon>
        <taxon>Hexamitinae</taxon>
        <taxon>Spironucleus</taxon>
    </lineage>
</organism>
<proteinExistence type="predicted"/>
<sequence>MEECRNAPQFWKLGSELAQDAERFCLEMEEETPNSDVAAAVRWPQRSLLHQIGVFAAAFSCKGGWCLRYLSLVFRIILCVQICGQRREDQRIQALQRLLFLSFVPSGSHCGTYWPNVIA</sequence>
<reference evidence="1" key="1">
    <citation type="journal article" date="2014" name="PLoS Genet.">
        <title>The Genome of Spironucleus salmonicida Highlights a Fish Pathogen Adapted to Fluctuating Environments.</title>
        <authorList>
            <person name="Xu F."/>
            <person name="Jerlstrom-Hultqvist J."/>
            <person name="Einarsson E."/>
            <person name="Astvaldsson A."/>
            <person name="Svard S.G."/>
            <person name="Andersson J.O."/>
        </authorList>
    </citation>
    <scope>NUCLEOTIDE SEQUENCE</scope>
</reference>
<protein>
    <submittedName>
        <fullName evidence="1">Uncharacterized protein</fullName>
    </submittedName>
</protein>
<accession>V6LQ25</accession>